<proteinExistence type="predicted"/>
<keyword evidence="2" id="KW-1185">Reference proteome</keyword>
<dbReference type="Proteomes" id="UP001501788">
    <property type="component" value="Unassembled WGS sequence"/>
</dbReference>
<reference evidence="2" key="1">
    <citation type="journal article" date="2019" name="Int. J. Syst. Evol. Microbiol.">
        <title>The Global Catalogue of Microorganisms (GCM) 10K type strain sequencing project: providing services to taxonomists for standard genome sequencing and annotation.</title>
        <authorList>
            <consortium name="The Broad Institute Genomics Platform"/>
            <consortium name="The Broad Institute Genome Sequencing Center for Infectious Disease"/>
            <person name="Wu L."/>
            <person name="Ma J."/>
        </authorList>
    </citation>
    <scope>NUCLEOTIDE SEQUENCE [LARGE SCALE GENOMIC DNA]</scope>
    <source>
        <strain evidence="2">JCM 31890</strain>
    </source>
</reference>
<dbReference type="RefSeq" id="WP_345066730.1">
    <property type="nucleotide sequence ID" value="NZ_BAABEX010000029.1"/>
</dbReference>
<evidence type="ECO:0000313" key="2">
    <source>
        <dbReference type="Proteomes" id="UP001501788"/>
    </source>
</evidence>
<name>A0ABP8LGD0_9BURK</name>
<sequence>MPPTTLRVLLLAAPSDPQAPQLRAALASDARIAHVALWCPVAHAGAQAAPAPPDWTASLDGFSHLLLCHPAPPSPAESAQPQGSADTEVWALRQALQRTARSYQVLHGPLHAQIARARAALGLPGGGDALQDRVQRLRPWACEKCSDPACEHQLFAALKAERERQGGG</sequence>
<comment type="caution">
    <text evidence="1">The sequence shown here is derived from an EMBL/GenBank/DDBJ whole genome shotgun (WGS) entry which is preliminary data.</text>
</comment>
<dbReference type="EMBL" id="BAABEX010000029">
    <property type="protein sequence ID" value="GAA4429178.1"/>
    <property type="molecule type" value="Genomic_DNA"/>
</dbReference>
<gene>
    <name evidence="1" type="ORF">GCM10023090_28910</name>
</gene>
<organism evidence="1 2">
    <name type="scientific">Acidovorax lacteus</name>
    <dbReference type="NCBI Taxonomy" id="1924988"/>
    <lineage>
        <taxon>Bacteria</taxon>
        <taxon>Pseudomonadati</taxon>
        <taxon>Pseudomonadota</taxon>
        <taxon>Betaproteobacteria</taxon>
        <taxon>Burkholderiales</taxon>
        <taxon>Comamonadaceae</taxon>
        <taxon>Acidovorax</taxon>
    </lineage>
</organism>
<protein>
    <submittedName>
        <fullName evidence="1">Uncharacterized protein</fullName>
    </submittedName>
</protein>
<accession>A0ABP8LGD0</accession>
<evidence type="ECO:0000313" key="1">
    <source>
        <dbReference type="EMBL" id="GAA4429178.1"/>
    </source>
</evidence>